<dbReference type="PANTHER" id="PTHR11908:SF132">
    <property type="entry name" value="ALDEHYDE OXIDASE 1-RELATED"/>
    <property type="match status" value="1"/>
</dbReference>
<dbReference type="SUPFAM" id="SSF54665">
    <property type="entry name" value="CO dehydrogenase molybdoprotein N-domain-like"/>
    <property type="match status" value="1"/>
</dbReference>
<sequence>MTTLEDRTRTVVGDGVDRVDAPLKTTGAAHYPNDYTYPGMVHAALLGSTIAAGRIRSIDASDAQHAPGVLTVITHLTAPQLERGPMTLLGPSPPAPMQDDRILHYGQHIAVVVADSPEQARHAASLIKVEYEPAEALLDIDDPRAEILDNPWGLDTERGDVTAGFAQADVVVEERYTTPDNTNNPLGLFATIASWHGDSVTVHDSTQWPHNVRTSFARIFQIPESGVRVLAPFVGGGFGAGLRVWSHTVLTAMAAREIKRPVKLVLTRPQMFTSVGHRPNSVQHIKIGATSAGDLTAVEHRAISSVAMEDDDYEPVAAGSAVAYDCPNAVTRDRQARLNIPCPGSMRAPAEGQGNFALECAIDEVAHALGMDPLELRLRNYAEHNPVLGLPWSSKALRECYTLGAERFGWSRRTPGIGSMRDGDWLIGYGMAGVSYPFYQVPCQARASLRRDGSAYVTSAATDIGTGTYTVMTQLAAECLGLDLTKVRFDLGDSDMPYSPQAGGSGLTGALANAVHMACGNLVKEFLDIVRDDDASPLRGATAEEVTASGGRLHRTDAPDQGEAYTDILNRHGLEELSADGRSTPPDPQKLGMATAGAFGAKFVEVRIDPHLGLLRVTRVVSAIDGGRILNEKTASSQIIGGTVGGISQAMFEATATDAGTGRIANATFGDYLMPVNADIPDMEVIFCGGPDRATTVGTKGVGEIGLVGVAAAIGNAIHHATGRRLRDLPFTIDQLLL</sequence>
<evidence type="ECO:0000313" key="4">
    <source>
        <dbReference type="EMBL" id="XDP92279.1"/>
    </source>
</evidence>
<dbReference type="AlphaFoldDB" id="A0AB39LF19"/>
<dbReference type="InterPro" id="IPR036856">
    <property type="entry name" value="Ald_Oxase/Xan_DH_a/b_sf"/>
</dbReference>
<dbReference type="InterPro" id="IPR008274">
    <property type="entry name" value="AldOxase/xan_DH_MoCoBD1"/>
</dbReference>
<dbReference type="InterPro" id="IPR016208">
    <property type="entry name" value="Ald_Oxase/xanthine_DH-like"/>
</dbReference>
<dbReference type="Pfam" id="PF20256">
    <property type="entry name" value="MoCoBD_2"/>
    <property type="match status" value="1"/>
</dbReference>
<dbReference type="SMART" id="SM01008">
    <property type="entry name" value="Ald_Xan_dh_C"/>
    <property type="match status" value="1"/>
</dbReference>
<feature type="domain" description="Aldehyde oxidase/xanthine dehydrogenase a/b hammerhead" evidence="3">
    <location>
        <begin position="26"/>
        <end position="135"/>
    </location>
</feature>
<dbReference type="Gene3D" id="3.30.365.10">
    <property type="entry name" value="Aldehyde oxidase/xanthine dehydrogenase, molybdopterin binding domain"/>
    <property type="match status" value="4"/>
</dbReference>
<dbReference type="GO" id="GO:0005506">
    <property type="term" value="F:iron ion binding"/>
    <property type="evidence" value="ECO:0007669"/>
    <property type="project" value="InterPro"/>
</dbReference>
<dbReference type="Gene3D" id="3.90.1170.50">
    <property type="entry name" value="Aldehyde oxidase/xanthine dehydrogenase, a/b hammerhead"/>
    <property type="match status" value="1"/>
</dbReference>
<dbReference type="RefSeq" id="WP_369154168.1">
    <property type="nucleotide sequence ID" value="NZ_CP163429.1"/>
</dbReference>
<dbReference type="EMBL" id="CP163429">
    <property type="protein sequence ID" value="XDP92279.1"/>
    <property type="molecule type" value="Genomic_DNA"/>
</dbReference>
<dbReference type="Pfam" id="PF01315">
    <property type="entry name" value="Ald_Xan_dh_C"/>
    <property type="match status" value="1"/>
</dbReference>
<protein>
    <submittedName>
        <fullName evidence="4">Xanthine dehydrogenase family protein molybdopterin-binding subunit</fullName>
    </submittedName>
</protein>
<dbReference type="InterPro" id="IPR037165">
    <property type="entry name" value="AldOxase/xan_DH_Mopterin-bd_sf"/>
</dbReference>
<dbReference type="SUPFAM" id="SSF56003">
    <property type="entry name" value="Molybdenum cofactor-binding domain"/>
    <property type="match status" value="1"/>
</dbReference>
<accession>A0AB39LF19</accession>
<evidence type="ECO:0000256" key="1">
    <source>
        <dbReference type="ARBA" id="ARBA00022505"/>
    </source>
</evidence>
<dbReference type="InterPro" id="IPR046867">
    <property type="entry name" value="AldOxase/xan_DH_MoCoBD2"/>
</dbReference>
<dbReference type="InterPro" id="IPR000674">
    <property type="entry name" value="Ald_Oxase/Xan_DH_a/b"/>
</dbReference>
<dbReference type="GO" id="GO:0016491">
    <property type="term" value="F:oxidoreductase activity"/>
    <property type="evidence" value="ECO:0007669"/>
    <property type="project" value="UniProtKB-KW"/>
</dbReference>
<evidence type="ECO:0000256" key="2">
    <source>
        <dbReference type="ARBA" id="ARBA00023002"/>
    </source>
</evidence>
<organism evidence="4">
    <name type="scientific">Streptomyces sp. R02</name>
    <dbReference type="NCBI Taxonomy" id="3238623"/>
    <lineage>
        <taxon>Bacteria</taxon>
        <taxon>Bacillati</taxon>
        <taxon>Actinomycetota</taxon>
        <taxon>Actinomycetes</taxon>
        <taxon>Kitasatosporales</taxon>
        <taxon>Streptomycetaceae</taxon>
        <taxon>Streptomyces</taxon>
    </lineage>
</organism>
<name>A0AB39LF19_9ACTN</name>
<evidence type="ECO:0000259" key="3">
    <source>
        <dbReference type="SMART" id="SM01008"/>
    </source>
</evidence>
<keyword evidence="1" id="KW-0500">Molybdenum</keyword>
<reference evidence="4" key="1">
    <citation type="submission" date="2024-07" db="EMBL/GenBank/DDBJ databases">
        <authorList>
            <person name="Yu S.T."/>
        </authorList>
    </citation>
    <scope>NUCLEOTIDE SEQUENCE</scope>
    <source>
        <strain evidence="4">R02</strain>
    </source>
</reference>
<dbReference type="PANTHER" id="PTHR11908">
    <property type="entry name" value="XANTHINE DEHYDROGENASE"/>
    <property type="match status" value="1"/>
</dbReference>
<proteinExistence type="predicted"/>
<dbReference type="Pfam" id="PF02738">
    <property type="entry name" value="MoCoBD_1"/>
    <property type="match status" value="1"/>
</dbReference>
<gene>
    <name evidence="4" type="ORF">AB5J57_01580</name>
</gene>
<keyword evidence="2" id="KW-0560">Oxidoreductase</keyword>